<evidence type="ECO:0000259" key="3">
    <source>
        <dbReference type="SMART" id="SM01007"/>
    </source>
</evidence>
<dbReference type="InterPro" id="IPR036409">
    <property type="entry name" value="Aldolase_II/adducin_N_sf"/>
</dbReference>
<keyword evidence="2" id="KW-0732">Signal</keyword>
<reference evidence="4 5" key="1">
    <citation type="submission" date="2017-02" db="EMBL/GenBank/DDBJ databases">
        <authorList>
            <person name="Peterson S.W."/>
        </authorList>
    </citation>
    <scope>NUCLEOTIDE SEQUENCE [LARGE SCALE GENOMIC DNA]</scope>
    <source>
        <strain evidence="4 5">SRS1_H2-8</strain>
    </source>
</reference>
<sequence length="360" mass="37756">MTHFSWSIVLLVAAANLVASQSGLPTLTPRQLAVNQLVNASRILAYQGIADESPGHISIRDPLSPTTAFLITAGTRPAAQISPADIAVVRINDSIVTSAALDGYAAPARPAEIFIHSSLYQRFPNTTVNSVAYYRTEQLLPWTLFPAKSANGTSADATVSDVDSLYAATSGAAFMGSYPAPVFNAFDAEPNTTSVSVDSVVKGFDLAQKFGPAGAGVQTVNQSDGFRPLVLMRNDGATVVGTSVPEVVFRFVQAAKSARVQYHAASLLWSNGSAPLFLPTAATKTSDDYLRSWLYWMTQIEPQIDADSKRSPELWKGNGDSSAGSGSGSKGTTGAATKQVVSTAAATVALVVAVLHAMLL</sequence>
<dbReference type="InterPro" id="IPR051017">
    <property type="entry name" value="Aldolase-II_Adducin_sf"/>
</dbReference>
<dbReference type="EMBL" id="LT795076">
    <property type="protein sequence ID" value="SJX66591.1"/>
    <property type="molecule type" value="Genomic_DNA"/>
</dbReference>
<protein>
    <recommendedName>
        <fullName evidence="3">Class II aldolase/adducin N-terminal domain-containing protein</fullName>
    </recommendedName>
</protein>
<evidence type="ECO:0000313" key="5">
    <source>
        <dbReference type="Proteomes" id="UP000239563"/>
    </source>
</evidence>
<feature type="region of interest" description="Disordered" evidence="1">
    <location>
        <begin position="307"/>
        <end position="334"/>
    </location>
</feature>
<dbReference type="AlphaFoldDB" id="A0A2N8UNX0"/>
<dbReference type="PANTHER" id="PTHR10672">
    <property type="entry name" value="ADDUCIN"/>
    <property type="match status" value="1"/>
</dbReference>
<dbReference type="GO" id="GO:0051015">
    <property type="term" value="F:actin filament binding"/>
    <property type="evidence" value="ECO:0007669"/>
    <property type="project" value="TreeGrafter"/>
</dbReference>
<gene>
    <name evidence="4" type="ORF">SRS1_16813</name>
</gene>
<organism evidence="4 5">
    <name type="scientific">Sporisorium reilianum f. sp. reilianum</name>
    <dbReference type="NCBI Taxonomy" id="72559"/>
    <lineage>
        <taxon>Eukaryota</taxon>
        <taxon>Fungi</taxon>
        <taxon>Dikarya</taxon>
        <taxon>Basidiomycota</taxon>
        <taxon>Ustilaginomycotina</taxon>
        <taxon>Ustilaginomycetes</taxon>
        <taxon>Ustilaginales</taxon>
        <taxon>Ustilaginaceae</taxon>
        <taxon>Sporisorium</taxon>
    </lineage>
</organism>
<dbReference type="SMART" id="SM01007">
    <property type="entry name" value="Aldolase_II"/>
    <property type="match status" value="1"/>
</dbReference>
<dbReference type="InterPro" id="IPR001303">
    <property type="entry name" value="Aldolase_II/adducin_N"/>
</dbReference>
<feature type="chain" id="PRO_5014692655" description="Class II aldolase/adducin N-terminal domain-containing protein" evidence="2">
    <location>
        <begin position="21"/>
        <end position="360"/>
    </location>
</feature>
<evidence type="ECO:0000313" key="4">
    <source>
        <dbReference type="EMBL" id="SJX66591.1"/>
    </source>
</evidence>
<name>A0A2N8UNX0_9BASI</name>
<dbReference type="SUPFAM" id="SSF53639">
    <property type="entry name" value="AraD/HMP-PK domain-like"/>
    <property type="match status" value="1"/>
</dbReference>
<feature type="signal peptide" evidence="2">
    <location>
        <begin position="1"/>
        <end position="20"/>
    </location>
</feature>
<dbReference type="Pfam" id="PF00596">
    <property type="entry name" value="Aldolase_II"/>
    <property type="match status" value="1"/>
</dbReference>
<dbReference type="Gene3D" id="3.40.225.10">
    <property type="entry name" value="Class II aldolase/adducin N-terminal domain"/>
    <property type="match status" value="1"/>
</dbReference>
<dbReference type="Proteomes" id="UP000239563">
    <property type="component" value="Chromosome XXIII"/>
</dbReference>
<accession>A0A2N8UNX0</accession>
<evidence type="ECO:0000256" key="2">
    <source>
        <dbReference type="SAM" id="SignalP"/>
    </source>
</evidence>
<dbReference type="PANTHER" id="PTHR10672:SF39">
    <property type="entry name" value="CLASS II ALDOLASE_ADDUCIN N-TERMINAL DOMAIN-CONTAINING PROTEIN"/>
    <property type="match status" value="1"/>
</dbReference>
<dbReference type="GO" id="GO:0005856">
    <property type="term" value="C:cytoskeleton"/>
    <property type="evidence" value="ECO:0007669"/>
    <property type="project" value="TreeGrafter"/>
</dbReference>
<proteinExistence type="predicted"/>
<feature type="domain" description="Class II aldolase/adducin N-terminal" evidence="3">
    <location>
        <begin position="35"/>
        <end position="262"/>
    </location>
</feature>
<evidence type="ECO:0000256" key="1">
    <source>
        <dbReference type="SAM" id="MobiDB-lite"/>
    </source>
</evidence>